<reference evidence="9 10" key="1">
    <citation type="submission" date="2018-03" db="EMBL/GenBank/DDBJ databases">
        <title>Genomic Encyclopedia of Archaeal and Bacterial Type Strains, Phase II (KMG-II): from individual species to whole genera.</title>
        <authorList>
            <person name="Goeker M."/>
        </authorList>
    </citation>
    <scope>NUCLEOTIDE SEQUENCE [LARGE SCALE GENOMIC DNA]</scope>
    <source>
        <strain evidence="9 10">DSM 28229</strain>
    </source>
</reference>
<dbReference type="InterPro" id="IPR014762">
    <property type="entry name" value="DNA_mismatch_repair_CS"/>
</dbReference>
<dbReference type="Gene3D" id="3.30.1540.20">
    <property type="entry name" value="MutL, C-terminal domain, dimerisation subdomain"/>
    <property type="match status" value="1"/>
</dbReference>
<comment type="similarity">
    <text evidence="1 5">Belongs to the DNA mismatch repair MutL/HexB family.</text>
</comment>
<evidence type="ECO:0000313" key="9">
    <source>
        <dbReference type="EMBL" id="PWJ36055.1"/>
    </source>
</evidence>
<dbReference type="InterPro" id="IPR020667">
    <property type="entry name" value="DNA_mismatch_repair_MutL"/>
</dbReference>
<dbReference type="Gene3D" id="3.30.565.10">
    <property type="entry name" value="Histidine kinase-like ATPase, C-terminal domain"/>
    <property type="match status" value="1"/>
</dbReference>
<dbReference type="CDD" id="cd00782">
    <property type="entry name" value="MutL_Trans"/>
    <property type="match status" value="1"/>
</dbReference>
<dbReference type="Proteomes" id="UP000245535">
    <property type="component" value="Unassembled WGS sequence"/>
</dbReference>
<dbReference type="Gene3D" id="3.30.230.10">
    <property type="match status" value="1"/>
</dbReference>
<dbReference type="NCBIfam" id="TIGR00585">
    <property type="entry name" value="mutl"/>
    <property type="match status" value="1"/>
</dbReference>
<dbReference type="InterPro" id="IPR014721">
    <property type="entry name" value="Ribsml_uS5_D2-typ_fold_subgr"/>
</dbReference>
<proteinExistence type="inferred from homology"/>
<protein>
    <recommendedName>
        <fullName evidence="2 5">DNA mismatch repair protein MutL</fullName>
    </recommendedName>
</protein>
<dbReference type="SMART" id="SM00853">
    <property type="entry name" value="MutL_C"/>
    <property type="match status" value="1"/>
</dbReference>
<dbReference type="GO" id="GO:0032300">
    <property type="term" value="C:mismatch repair complex"/>
    <property type="evidence" value="ECO:0007669"/>
    <property type="project" value="InterPro"/>
</dbReference>
<feature type="region of interest" description="Disordered" evidence="6">
    <location>
        <begin position="394"/>
        <end position="473"/>
    </location>
</feature>
<evidence type="ECO:0000259" key="8">
    <source>
        <dbReference type="SMART" id="SM01340"/>
    </source>
</evidence>
<dbReference type="RefSeq" id="WP_109622442.1">
    <property type="nucleotide sequence ID" value="NZ_QGDO01000009.1"/>
</dbReference>
<dbReference type="GO" id="GO:0140664">
    <property type="term" value="F:ATP-dependent DNA damage sensor activity"/>
    <property type="evidence" value="ECO:0007669"/>
    <property type="project" value="InterPro"/>
</dbReference>
<dbReference type="SUPFAM" id="SSF54211">
    <property type="entry name" value="Ribosomal protein S5 domain 2-like"/>
    <property type="match status" value="1"/>
</dbReference>
<gene>
    <name evidence="5" type="primary">mutL</name>
    <name evidence="9" type="ORF">BC781_10970</name>
</gene>
<evidence type="ECO:0000256" key="2">
    <source>
        <dbReference type="ARBA" id="ARBA00021975"/>
    </source>
</evidence>
<dbReference type="HAMAP" id="MF_00149">
    <property type="entry name" value="DNA_mis_repair"/>
    <property type="match status" value="1"/>
</dbReference>
<evidence type="ECO:0000256" key="5">
    <source>
        <dbReference type="HAMAP-Rule" id="MF_00149"/>
    </source>
</evidence>
<dbReference type="InterPro" id="IPR036890">
    <property type="entry name" value="HATPase_C_sf"/>
</dbReference>
<keyword evidence="10" id="KW-1185">Reference proteome</keyword>
<dbReference type="SUPFAM" id="SSF118116">
    <property type="entry name" value="DNA mismatch repair protein MutL"/>
    <property type="match status" value="1"/>
</dbReference>
<evidence type="ECO:0000256" key="3">
    <source>
        <dbReference type="ARBA" id="ARBA00022763"/>
    </source>
</evidence>
<dbReference type="InterPro" id="IPR014790">
    <property type="entry name" value="MutL_C"/>
</dbReference>
<evidence type="ECO:0000256" key="4">
    <source>
        <dbReference type="ARBA" id="ARBA00023204"/>
    </source>
</evidence>
<evidence type="ECO:0000256" key="1">
    <source>
        <dbReference type="ARBA" id="ARBA00006082"/>
    </source>
</evidence>
<dbReference type="GO" id="GO:0030983">
    <property type="term" value="F:mismatched DNA binding"/>
    <property type="evidence" value="ECO:0007669"/>
    <property type="project" value="InterPro"/>
</dbReference>
<feature type="domain" description="MutL C-terminal dimerisation" evidence="7">
    <location>
        <begin position="475"/>
        <end position="616"/>
    </location>
</feature>
<dbReference type="InterPro" id="IPR042121">
    <property type="entry name" value="MutL_C_regsub"/>
</dbReference>
<dbReference type="AlphaFoldDB" id="A0A315Z170"/>
<organism evidence="9 10">
    <name type="scientific">Sediminitomix flava</name>
    <dbReference type="NCBI Taxonomy" id="379075"/>
    <lineage>
        <taxon>Bacteria</taxon>
        <taxon>Pseudomonadati</taxon>
        <taxon>Bacteroidota</taxon>
        <taxon>Cytophagia</taxon>
        <taxon>Cytophagales</taxon>
        <taxon>Flammeovirgaceae</taxon>
        <taxon>Sediminitomix</taxon>
    </lineage>
</organism>
<dbReference type="Pfam" id="PF13589">
    <property type="entry name" value="HATPase_c_3"/>
    <property type="match status" value="1"/>
</dbReference>
<dbReference type="PANTHER" id="PTHR10073">
    <property type="entry name" value="DNA MISMATCH REPAIR PROTEIN MLH, PMS, MUTL"/>
    <property type="match status" value="1"/>
</dbReference>
<dbReference type="GO" id="GO:0006298">
    <property type="term" value="P:mismatch repair"/>
    <property type="evidence" value="ECO:0007669"/>
    <property type="project" value="UniProtKB-UniRule"/>
</dbReference>
<dbReference type="SUPFAM" id="SSF55874">
    <property type="entry name" value="ATPase domain of HSP90 chaperone/DNA topoisomerase II/histidine kinase"/>
    <property type="match status" value="1"/>
</dbReference>
<dbReference type="FunFam" id="3.30.565.10:FF:000003">
    <property type="entry name" value="DNA mismatch repair endonuclease MutL"/>
    <property type="match status" value="1"/>
</dbReference>
<evidence type="ECO:0000313" key="10">
    <source>
        <dbReference type="Proteomes" id="UP000245535"/>
    </source>
</evidence>
<comment type="caution">
    <text evidence="9">The sequence shown here is derived from an EMBL/GenBank/DDBJ whole genome shotgun (WGS) entry which is preliminary data.</text>
</comment>
<feature type="domain" description="DNA mismatch repair protein S5" evidence="8">
    <location>
        <begin position="209"/>
        <end position="327"/>
    </location>
</feature>
<sequence>MQDIIRLLPESLANQIAAGEVVQRPSSVVKELLENAIDAKATQIHLIVKDAGKTLIQIIDNGKGMSETDARMSFERHATSKISSSDDLFAIRTFGFRGEALASIAAVAQVELKTRTEKQETGTLIEIEGSKIEKQEAVATPKGTSIAVKNLFFNVPARRKFLKSDAVEFKHVLEEFQRVALTNPQVSMSLHHNDQEIYNLRNGKPAKRIIGLFGKSYQEQLIPCQEDLEVIKVEGYIGKPESSKRTKGEQFFFVNGRYIRHASLHHAVMNAFEGLLPDGNYPFYKLSIEIDPKDVDVNVHPTKTEVKFSDERTVYAVVSAAVKQALASYGIAPSIDFGIDVNFAKDNQPHMPTSFENTSEPTETTTAFSKFSDLGAEPPHVDFGADLDFSTTEDKPAVTKISSRMNDWKDENSTPPPVMKPWNNNTSSGIDPFNDVDLNIPSENEESQATELRFSSAANTETSSDEINESEKREPIQIRDSYILFQVKSGFMLMDQEAAHERVLYERFMQQINNNSGVSQKLLFPRTLELNPVDLALLAEFRHEIEALGFSIEVAGKTKVIISGMPVAIKDSSEKETLEGIIEQLKLNKSELELSNTQNIARSLAKRTCIKKGDHLEKEEMNAIVEQLFACPTPSYAPDGRKTIVMMNLNEIEALFV</sequence>
<evidence type="ECO:0000259" key="7">
    <source>
        <dbReference type="SMART" id="SM00853"/>
    </source>
</evidence>
<dbReference type="EMBL" id="QGDO01000009">
    <property type="protein sequence ID" value="PWJ36055.1"/>
    <property type="molecule type" value="Genomic_DNA"/>
</dbReference>
<dbReference type="OrthoDB" id="9763467at2"/>
<dbReference type="InterPro" id="IPR038973">
    <property type="entry name" value="MutL/Mlh/Pms-like"/>
</dbReference>
<dbReference type="InterPro" id="IPR002099">
    <property type="entry name" value="MutL/Mlh/PMS"/>
</dbReference>
<dbReference type="GO" id="GO:0016887">
    <property type="term" value="F:ATP hydrolysis activity"/>
    <property type="evidence" value="ECO:0007669"/>
    <property type="project" value="InterPro"/>
</dbReference>
<comment type="function">
    <text evidence="5">This protein is involved in the repair of mismatches in DNA. It is required for dam-dependent methyl-directed DNA mismatch repair. May act as a 'molecular matchmaker', a protein that promotes the formation of a stable complex between two or more DNA-binding proteins in an ATP-dependent manner without itself being part of a final effector complex.</text>
</comment>
<dbReference type="PROSITE" id="PS00058">
    <property type="entry name" value="DNA_MISMATCH_REPAIR_1"/>
    <property type="match status" value="1"/>
</dbReference>
<dbReference type="PANTHER" id="PTHR10073:SF12">
    <property type="entry name" value="DNA MISMATCH REPAIR PROTEIN MLH1"/>
    <property type="match status" value="1"/>
</dbReference>
<name>A0A315Z170_SEDFL</name>
<dbReference type="Pfam" id="PF01119">
    <property type="entry name" value="DNA_mis_repair"/>
    <property type="match status" value="1"/>
</dbReference>
<keyword evidence="3 5" id="KW-0227">DNA damage</keyword>
<dbReference type="InterPro" id="IPR042120">
    <property type="entry name" value="MutL_C_dimsub"/>
</dbReference>
<dbReference type="Pfam" id="PF08676">
    <property type="entry name" value="MutL_C"/>
    <property type="match status" value="1"/>
</dbReference>
<accession>A0A315Z170</accession>
<keyword evidence="4 5" id="KW-0234">DNA repair</keyword>
<dbReference type="CDD" id="cd16926">
    <property type="entry name" value="HATPase_MutL-MLH-PMS-like"/>
    <property type="match status" value="1"/>
</dbReference>
<dbReference type="InterPro" id="IPR013507">
    <property type="entry name" value="DNA_mismatch_S5_2-like"/>
</dbReference>
<dbReference type="InterPro" id="IPR037198">
    <property type="entry name" value="MutL_C_sf"/>
</dbReference>
<evidence type="ECO:0000256" key="6">
    <source>
        <dbReference type="SAM" id="MobiDB-lite"/>
    </source>
</evidence>
<dbReference type="Gene3D" id="3.30.1370.100">
    <property type="entry name" value="MutL, C-terminal domain, regulatory subdomain"/>
    <property type="match status" value="1"/>
</dbReference>
<dbReference type="InterPro" id="IPR020568">
    <property type="entry name" value="Ribosomal_Su5_D2-typ_SF"/>
</dbReference>
<dbReference type="GO" id="GO:0005524">
    <property type="term" value="F:ATP binding"/>
    <property type="evidence" value="ECO:0007669"/>
    <property type="project" value="InterPro"/>
</dbReference>
<dbReference type="SMART" id="SM01340">
    <property type="entry name" value="DNA_mis_repair"/>
    <property type="match status" value="1"/>
</dbReference>